<evidence type="ECO:0000313" key="1">
    <source>
        <dbReference type="EMBL" id="VDD25237.1"/>
    </source>
</evidence>
<organism evidence="1">
    <name type="scientific">Brassica oleracea</name>
    <name type="common">Wild cabbage</name>
    <dbReference type="NCBI Taxonomy" id="3712"/>
    <lineage>
        <taxon>Eukaryota</taxon>
        <taxon>Viridiplantae</taxon>
        <taxon>Streptophyta</taxon>
        <taxon>Embryophyta</taxon>
        <taxon>Tracheophyta</taxon>
        <taxon>Spermatophyta</taxon>
        <taxon>Magnoliopsida</taxon>
        <taxon>eudicotyledons</taxon>
        <taxon>Gunneridae</taxon>
        <taxon>Pentapetalae</taxon>
        <taxon>rosids</taxon>
        <taxon>malvids</taxon>
        <taxon>Brassicales</taxon>
        <taxon>Brassicaceae</taxon>
        <taxon>Brassiceae</taxon>
        <taxon>Brassica</taxon>
    </lineage>
</organism>
<accession>A0A3P6D2B4</accession>
<protein>
    <submittedName>
        <fullName evidence="1">Uncharacterized protein</fullName>
    </submittedName>
</protein>
<name>A0A3P6D2B4_BRAOL</name>
<dbReference type="AlphaFoldDB" id="A0A3P6D2B4"/>
<dbReference type="EMBL" id="LR031874">
    <property type="protein sequence ID" value="VDD25237.1"/>
    <property type="molecule type" value="Genomic_DNA"/>
</dbReference>
<reference evidence="1" key="1">
    <citation type="submission" date="2018-11" db="EMBL/GenBank/DDBJ databases">
        <authorList>
            <consortium name="Genoscope - CEA"/>
            <person name="William W."/>
        </authorList>
    </citation>
    <scope>NUCLEOTIDE SEQUENCE</scope>
</reference>
<proteinExistence type="predicted"/>
<sequence>MYISHPDEKERMARIQRVQLYIADKRSEEDNAMPVISYDLNKTKGWSLVMRREVTNSRVSVLEGLNDALLHPWTFLRMSQIKVSLQLGSLITQRVSVLVPLVGTSLPVFLAS</sequence>
<gene>
    <name evidence="1" type="ORF">BOLC2T10679H</name>
</gene>